<keyword evidence="4" id="KW-1185">Reference proteome</keyword>
<dbReference type="EMBL" id="CP048000">
    <property type="protein sequence ID" value="QHQ63013.1"/>
    <property type="molecule type" value="Genomic_DNA"/>
</dbReference>
<dbReference type="CDD" id="cd00118">
    <property type="entry name" value="LysM"/>
    <property type="match status" value="2"/>
</dbReference>
<sequence length="429" mass="49524">MEIYVVQQGDSIYSIAEKYGVSVEKIIQDNELQYPYDLVIGQAMVIAFPKQSHIVQDGDTLQSIADFYHVTLMQLLRNNPNLSERKFLYPGESLIISYNTSRSITTNGFAYPFIRRETLIKTLPNLTYLSVFNYTVTEKGEMVTYYDDTTIIKTIKDYLVIPLLVLTTLTPQGVPDIKTAYDILLNEEYQDNAINQFISIMHSKGYLGINLFLDFLNENNQSLYHNLIQRISNRLQQENFKFFITINYDVRKEDGTIVIEQVNYSNFSSYVDGMIFLKFVWGTNDNPPAPVSNISYLRALTEYVISQVSPDKVIVGKPILGYDWRLPFIPNESYATSLTINSVLILANDAGAIIEFDEESQTPYFYYYEFGFTYPAQHVVWFIDARSIEVLNRLIIDYLLNGSGVWNIMIYNQQLWTITNSTFDIVKLI</sequence>
<dbReference type="InterPro" id="IPR029070">
    <property type="entry name" value="Chitinase_insertion_sf"/>
</dbReference>
<evidence type="ECO:0000259" key="1">
    <source>
        <dbReference type="PROSITE" id="PS51782"/>
    </source>
</evidence>
<dbReference type="Proteomes" id="UP000464314">
    <property type="component" value="Chromosome"/>
</dbReference>
<dbReference type="InterPro" id="IPR036779">
    <property type="entry name" value="LysM_dom_sf"/>
</dbReference>
<gene>
    <name evidence="3" type="ORF">Ana3638_21340</name>
</gene>
<dbReference type="GO" id="GO:0070492">
    <property type="term" value="F:oligosaccharide binding"/>
    <property type="evidence" value="ECO:0007669"/>
    <property type="project" value="TreeGrafter"/>
</dbReference>
<dbReference type="SUPFAM" id="SSF54106">
    <property type="entry name" value="LysM domain"/>
    <property type="match status" value="2"/>
</dbReference>
<organism evidence="3 4">
    <name type="scientific">Anaerocolumna sedimenticola</name>
    <dbReference type="NCBI Taxonomy" id="2696063"/>
    <lineage>
        <taxon>Bacteria</taxon>
        <taxon>Bacillati</taxon>
        <taxon>Bacillota</taxon>
        <taxon>Clostridia</taxon>
        <taxon>Lachnospirales</taxon>
        <taxon>Lachnospiraceae</taxon>
        <taxon>Anaerocolumna</taxon>
    </lineage>
</organism>
<dbReference type="GO" id="GO:0012505">
    <property type="term" value="C:endomembrane system"/>
    <property type="evidence" value="ECO:0007669"/>
    <property type="project" value="TreeGrafter"/>
</dbReference>
<dbReference type="GO" id="GO:0005975">
    <property type="term" value="P:carbohydrate metabolic process"/>
    <property type="evidence" value="ECO:0007669"/>
    <property type="project" value="InterPro"/>
</dbReference>
<feature type="domain" description="LysM" evidence="1">
    <location>
        <begin position="2"/>
        <end position="46"/>
    </location>
</feature>
<protein>
    <submittedName>
        <fullName evidence="3">LysM peptidoglycan-binding domain-containing protein</fullName>
    </submittedName>
</protein>
<reference evidence="3 4" key="1">
    <citation type="submission" date="2020-01" db="EMBL/GenBank/DDBJ databases">
        <title>Genome analysis of Anaerocolumna sp. CBA3638.</title>
        <authorList>
            <person name="Kim J."/>
            <person name="Roh S.W."/>
        </authorList>
    </citation>
    <scope>NUCLEOTIDE SEQUENCE [LARGE SCALE GENOMIC DNA]</scope>
    <source>
        <strain evidence="3 4">CBA3638</strain>
    </source>
</reference>
<accession>A0A6P1TRB1</accession>
<dbReference type="Pfam" id="PF01476">
    <property type="entry name" value="LysM"/>
    <property type="match status" value="2"/>
</dbReference>
<dbReference type="InterPro" id="IPR018392">
    <property type="entry name" value="LysM"/>
</dbReference>
<proteinExistence type="predicted"/>
<dbReference type="PANTHER" id="PTHR46066:SF2">
    <property type="entry name" value="CHITINASE DOMAIN-CONTAINING PROTEIN 1"/>
    <property type="match status" value="1"/>
</dbReference>
<dbReference type="InterPro" id="IPR001223">
    <property type="entry name" value="Glyco_hydro18_cat"/>
</dbReference>
<feature type="domain" description="GH18" evidence="2">
    <location>
        <begin position="93"/>
        <end position="429"/>
    </location>
</feature>
<dbReference type="SMART" id="SM00257">
    <property type="entry name" value="LysM"/>
    <property type="match status" value="2"/>
</dbReference>
<feature type="domain" description="LysM" evidence="1">
    <location>
        <begin position="51"/>
        <end position="96"/>
    </location>
</feature>
<dbReference type="AlphaFoldDB" id="A0A6P1TRB1"/>
<dbReference type="KEGG" id="anr:Ana3638_21340"/>
<dbReference type="PROSITE" id="PS51910">
    <property type="entry name" value="GH18_2"/>
    <property type="match status" value="1"/>
</dbReference>
<evidence type="ECO:0000259" key="2">
    <source>
        <dbReference type="PROSITE" id="PS51910"/>
    </source>
</evidence>
<dbReference type="Gene3D" id="3.10.50.10">
    <property type="match status" value="1"/>
</dbReference>
<dbReference type="Gene3D" id="3.20.20.80">
    <property type="entry name" value="Glycosidases"/>
    <property type="match status" value="1"/>
</dbReference>
<dbReference type="InterPro" id="IPR017853">
    <property type="entry name" value="GH"/>
</dbReference>
<dbReference type="PROSITE" id="PS51782">
    <property type="entry name" value="LYSM"/>
    <property type="match status" value="2"/>
</dbReference>
<evidence type="ECO:0000313" key="3">
    <source>
        <dbReference type="EMBL" id="QHQ63013.1"/>
    </source>
</evidence>
<name>A0A6P1TRB1_9FIRM</name>
<evidence type="ECO:0000313" key="4">
    <source>
        <dbReference type="Proteomes" id="UP000464314"/>
    </source>
</evidence>
<dbReference type="SUPFAM" id="SSF51445">
    <property type="entry name" value="(Trans)glycosidases"/>
    <property type="match status" value="1"/>
</dbReference>
<dbReference type="RefSeq" id="WP_161839835.1">
    <property type="nucleotide sequence ID" value="NZ_CP048000.1"/>
</dbReference>
<dbReference type="Gene3D" id="3.10.350.10">
    <property type="entry name" value="LysM domain"/>
    <property type="match status" value="2"/>
</dbReference>
<dbReference type="Pfam" id="PF00704">
    <property type="entry name" value="Glyco_hydro_18"/>
    <property type="match status" value="1"/>
</dbReference>
<dbReference type="PANTHER" id="PTHR46066">
    <property type="entry name" value="CHITINASE DOMAIN-CONTAINING PROTEIN 1 FAMILY MEMBER"/>
    <property type="match status" value="1"/>
</dbReference>